<evidence type="ECO:0000313" key="3">
    <source>
        <dbReference type="Proteomes" id="UP001283361"/>
    </source>
</evidence>
<accession>A0AAE1A516</accession>
<organism evidence="2 3">
    <name type="scientific">Elysia crispata</name>
    <name type="common">lettuce slug</name>
    <dbReference type="NCBI Taxonomy" id="231223"/>
    <lineage>
        <taxon>Eukaryota</taxon>
        <taxon>Metazoa</taxon>
        <taxon>Spiralia</taxon>
        <taxon>Lophotrochozoa</taxon>
        <taxon>Mollusca</taxon>
        <taxon>Gastropoda</taxon>
        <taxon>Heterobranchia</taxon>
        <taxon>Euthyneura</taxon>
        <taxon>Panpulmonata</taxon>
        <taxon>Sacoglossa</taxon>
        <taxon>Placobranchoidea</taxon>
        <taxon>Plakobranchidae</taxon>
        <taxon>Elysia</taxon>
    </lineage>
</organism>
<reference evidence="2" key="1">
    <citation type="journal article" date="2023" name="G3 (Bethesda)">
        <title>A reference genome for the long-term kleptoplast-retaining sea slug Elysia crispata morphotype clarki.</title>
        <authorList>
            <person name="Eastman K.E."/>
            <person name="Pendleton A.L."/>
            <person name="Shaikh M.A."/>
            <person name="Suttiyut T."/>
            <person name="Ogas R."/>
            <person name="Tomko P."/>
            <person name="Gavelis G."/>
            <person name="Widhalm J.R."/>
            <person name="Wisecaver J.H."/>
        </authorList>
    </citation>
    <scope>NUCLEOTIDE SEQUENCE</scope>
    <source>
        <strain evidence="2">ECLA1</strain>
    </source>
</reference>
<keyword evidence="3" id="KW-1185">Reference proteome</keyword>
<feature type="region of interest" description="Disordered" evidence="1">
    <location>
        <begin position="1"/>
        <end position="29"/>
    </location>
</feature>
<proteinExistence type="predicted"/>
<dbReference type="AlphaFoldDB" id="A0AAE1A516"/>
<dbReference type="EMBL" id="JAWDGP010002732">
    <property type="protein sequence ID" value="KAK3780417.1"/>
    <property type="molecule type" value="Genomic_DNA"/>
</dbReference>
<feature type="compositionally biased region" description="Basic and acidic residues" evidence="1">
    <location>
        <begin position="105"/>
        <end position="118"/>
    </location>
</feature>
<name>A0AAE1A516_9GAST</name>
<feature type="region of interest" description="Disordered" evidence="1">
    <location>
        <begin position="105"/>
        <end position="165"/>
    </location>
</feature>
<comment type="caution">
    <text evidence="2">The sequence shown here is derived from an EMBL/GenBank/DDBJ whole genome shotgun (WGS) entry which is preliminary data.</text>
</comment>
<feature type="compositionally biased region" description="Polar residues" evidence="1">
    <location>
        <begin position="125"/>
        <end position="140"/>
    </location>
</feature>
<evidence type="ECO:0000256" key="1">
    <source>
        <dbReference type="SAM" id="MobiDB-lite"/>
    </source>
</evidence>
<protein>
    <submittedName>
        <fullName evidence="2">Uncharacterized protein</fullName>
    </submittedName>
</protein>
<sequence>MSASLRVDRKQSVSHFRDQQSTHETRQGRLLNRDREVTLTLMCDGSRLAPRPYCFPSAKMAARLIGRQGLHSGPLGRLRKFDWITTPSTTTIFDTLPLEIHHGTTSELHRTAGEKDLPVLRSRNPRQPSLDNSVVRTPQLSEHLPDPRASCLPPGHRQARPQTAH</sequence>
<evidence type="ECO:0000313" key="2">
    <source>
        <dbReference type="EMBL" id="KAK3780417.1"/>
    </source>
</evidence>
<dbReference type="Proteomes" id="UP001283361">
    <property type="component" value="Unassembled WGS sequence"/>
</dbReference>
<gene>
    <name evidence="2" type="ORF">RRG08_062038</name>
</gene>